<dbReference type="Pfam" id="PF00072">
    <property type="entry name" value="Response_reg"/>
    <property type="match status" value="1"/>
</dbReference>
<dbReference type="PANTHER" id="PTHR44591:SF14">
    <property type="entry name" value="PROTEIN PILG"/>
    <property type="match status" value="1"/>
</dbReference>
<dbReference type="AlphaFoldDB" id="A0A2A2TFH5"/>
<feature type="modified residue" description="4-aspartylphosphate" evidence="3">
    <location>
        <position position="52"/>
    </location>
</feature>
<dbReference type="InterPro" id="IPR011006">
    <property type="entry name" value="CheY-like_superfamily"/>
</dbReference>
<dbReference type="SMART" id="SM00448">
    <property type="entry name" value="REC"/>
    <property type="match status" value="1"/>
</dbReference>
<reference evidence="5 6" key="1">
    <citation type="submission" date="2017-08" db="EMBL/GenBank/DDBJ databases">
        <title>Draft genome sequence of filamentous cyanobacterium Calothrix elsteri CCALA 953.</title>
        <authorList>
            <person name="Gagunashvili A.N."/>
            <person name="Elster J."/>
            <person name="Andresson O.S."/>
        </authorList>
    </citation>
    <scope>NUCLEOTIDE SEQUENCE [LARGE SCALE GENOMIC DNA]</scope>
    <source>
        <strain evidence="5 6">CCALA 953</strain>
    </source>
</reference>
<dbReference type="PROSITE" id="PS50110">
    <property type="entry name" value="RESPONSE_REGULATORY"/>
    <property type="match status" value="1"/>
</dbReference>
<evidence type="ECO:0000313" key="6">
    <source>
        <dbReference type="Proteomes" id="UP000218238"/>
    </source>
</evidence>
<gene>
    <name evidence="5" type="ORF">CK510_18755</name>
</gene>
<dbReference type="Proteomes" id="UP000218238">
    <property type="component" value="Unassembled WGS sequence"/>
</dbReference>
<name>A0A2A2TFH5_9CYAN</name>
<dbReference type="PANTHER" id="PTHR44591">
    <property type="entry name" value="STRESS RESPONSE REGULATOR PROTEIN 1"/>
    <property type="match status" value="1"/>
</dbReference>
<keyword evidence="1 3" id="KW-0597">Phosphoprotein</keyword>
<dbReference type="InterPro" id="IPR050595">
    <property type="entry name" value="Bact_response_regulator"/>
</dbReference>
<accession>A0A2A2TFH5</accession>
<organism evidence="5 6">
    <name type="scientific">Brunnivagina elsteri CCALA 953</name>
    <dbReference type="NCBI Taxonomy" id="987040"/>
    <lineage>
        <taxon>Bacteria</taxon>
        <taxon>Bacillati</taxon>
        <taxon>Cyanobacteriota</taxon>
        <taxon>Cyanophyceae</taxon>
        <taxon>Nostocales</taxon>
        <taxon>Calotrichaceae</taxon>
        <taxon>Brunnivagina</taxon>
    </lineage>
</organism>
<keyword evidence="6" id="KW-1185">Reference proteome</keyword>
<evidence type="ECO:0000259" key="4">
    <source>
        <dbReference type="PROSITE" id="PS50110"/>
    </source>
</evidence>
<dbReference type="SUPFAM" id="SSF52172">
    <property type="entry name" value="CheY-like"/>
    <property type="match status" value="1"/>
</dbReference>
<dbReference type="GO" id="GO:0000160">
    <property type="term" value="P:phosphorelay signal transduction system"/>
    <property type="evidence" value="ECO:0007669"/>
    <property type="project" value="UniProtKB-KW"/>
</dbReference>
<dbReference type="InterPro" id="IPR001789">
    <property type="entry name" value="Sig_transdc_resp-reg_receiver"/>
</dbReference>
<dbReference type="Gene3D" id="3.40.50.2300">
    <property type="match status" value="1"/>
</dbReference>
<dbReference type="OrthoDB" id="582422at2"/>
<keyword evidence="2" id="KW-0902">Two-component regulatory system</keyword>
<feature type="domain" description="Response regulatory" evidence="4">
    <location>
        <begin position="3"/>
        <end position="119"/>
    </location>
</feature>
<evidence type="ECO:0000256" key="3">
    <source>
        <dbReference type="PROSITE-ProRule" id="PRU00169"/>
    </source>
</evidence>
<proteinExistence type="predicted"/>
<evidence type="ECO:0000256" key="1">
    <source>
        <dbReference type="ARBA" id="ARBA00022553"/>
    </source>
</evidence>
<evidence type="ECO:0000313" key="5">
    <source>
        <dbReference type="EMBL" id="PAX52547.1"/>
    </source>
</evidence>
<dbReference type="RefSeq" id="WP_095723149.1">
    <property type="nucleotide sequence ID" value="NZ_NTFS01000227.1"/>
</dbReference>
<sequence>MATFLVVDDTPSQLELINCYLEDGGYSVIKAYNAKDALSEALSNLPDVVITDIVMSGMSGFELCRKLKRNPVTRNVRIILCSSKNGEIDKIWGMRQGADLYLTKPFSRQELLRAVKSLGL</sequence>
<evidence type="ECO:0000256" key="2">
    <source>
        <dbReference type="ARBA" id="ARBA00023012"/>
    </source>
</evidence>
<protein>
    <submittedName>
        <fullName evidence="5">Two-component system response regulator</fullName>
    </submittedName>
</protein>
<dbReference type="EMBL" id="NTFS01000227">
    <property type="protein sequence ID" value="PAX52547.1"/>
    <property type="molecule type" value="Genomic_DNA"/>
</dbReference>
<comment type="caution">
    <text evidence="5">The sequence shown here is derived from an EMBL/GenBank/DDBJ whole genome shotgun (WGS) entry which is preliminary data.</text>
</comment>